<gene>
    <name evidence="3" type="ORF">NPIL_431541</name>
    <name evidence="2" type="ORF">NPIL_670191</name>
</gene>
<keyword evidence="4" id="KW-1185">Reference proteome</keyword>
<name>A0A8X6UU28_NEPPI</name>
<organism evidence="3 4">
    <name type="scientific">Nephila pilipes</name>
    <name type="common">Giant wood spider</name>
    <name type="synonym">Nephila maculata</name>
    <dbReference type="NCBI Taxonomy" id="299642"/>
    <lineage>
        <taxon>Eukaryota</taxon>
        <taxon>Metazoa</taxon>
        <taxon>Ecdysozoa</taxon>
        <taxon>Arthropoda</taxon>
        <taxon>Chelicerata</taxon>
        <taxon>Arachnida</taxon>
        <taxon>Araneae</taxon>
        <taxon>Araneomorphae</taxon>
        <taxon>Entelegynae</taxon>
        <taxon>Araneoidea</taxon>
        <taxon>Nephilidae</taxon>
        <taxon>Nephila</taxon>
    </lineage>
</organism>
<protein>
    <submittedName>
        <fullName evidence="3">Uncharacterized protein</fullName>
    </submittedName>
</protein>
<dbReference type="Proteomes" id="UP000887013">
    <property type="component" value="Unassembled WGS sequence"/>
</dbReference>
<evidence type="ECO:0000256" key="1">
    <source>
        <dbReference type="SAM" id="MobiDB-lite"/>
    </source>
</evidence>
<comment type="caution">
    <text evidence="3">The sequence shown here is derived from an EMBL/GenBank/DDBJ whole genome shotgun (WGS) entry which is preliminary data.</text>
</comment>
<feature type="region of interest" description="Disordered" evidence="1">
    <location>
        <begin position="51"/>
        <end position="78"/>
    </location>
</feature>
<evidence type="ECO:0000313" key="4">
    <source>
        <dbReference type="Proteomes" id="UP000887013"/>
    </source>
</evidence>
<proteinExistence type="predicted"/>
<dbReference type="EMBL" id="BMAW01115499">
    <property type="protein sequence ID" value="GFT66290.1"/>
    <property type="molecule type" value="Genomic_DNA"/>
</dbReference>
<sequence>MLRAVKWASGSKYHSQRYPLRCKRLQRSLGTRDNETISSKRLQRCLGAGALDRTLPLSSPEPATPHRGQPVPSPVKRPARHQCALGVFLDAPVGAHATLAVAERDNKFTHENLPTPNP</sequence>
<reference evidence="3" key="1">
    <citation type="submission" date="2020-08" db="EMBL/GenBank/DDBJ databases">
        <title>Multicomponent nature underlies the extraordinary mechanical properties of spider dragline silk.</title>
        <authorList>
            <person name="Kono N."/>
            <person name="Nakamura H."/>
            <person name="Mori M."/>
            <person name="Yoshida Y."/>
            <person name="Ohtoshi R."/>
            <person name="Malay A.D."/>
            <person name="Moran D.A.P."/>
            <person name="Tomita M."/>
            <person name="Numata K."/>
            <person name="Arakawa K."/>
        </authorList>
    </citation>
    <scope>NUCLEOTIDE SEQUENCE</scope>
</reference>
<accession>A0A8X6UU28</accession>
<evidence type="ECO:0000313" key="3">
    <source>
        <dbReference type="EMBL" id="GFU43452.1"/>
    </source>
</evidence>
<evidence type="ECO:0000313" key="2">
    <source>
        <dbReference type="EMBL" id="GFT66290.1"/>
    </source>
</evidence>
<dbReference type="EMBL" id="BMAW01036299">
    <property type="protein sequence ID" value="GFU43452.1"/>
    <property type="molecule type" value="Genomic_DNA"/>
</dbReference>
<dbReference type="AlphaFoldDB" id="A0A8X6UU28"/>